<evidence type="ECO:0000313" key="2">
    <source>
        <dbReference type="Proteomes" id="UP001162483"/>
    </source>
</evidence>
<protein>
    <submittedName>
        <fullName evidence="1">Uncharacterized protein</fullName>
    </submittedName>
</protein>
<sequence length="79" mass="9049">ICFHKLHFNHLPSGPLYINGRTVAVQWVSWAIYKRPPRTLLVRRFLGARSTAIRCTLCPPDTVEHRSSDGTSLYEVPIM</sequence>
<dbReference type="EMBL" id="CATNWA010019488">
    <property type="protein sequence ID" value="CAI9613495.1"/>
    <property type="molecule type" value="Genomic_DNA"/>
</dbReference>
<gene>
    <name evidence="1" type="ORF">SPARVUS_LOCUS14902357</name>
</gene>
<proteinExistence type="predicted"/>
<comment type="caution">
    <text evidence="1">The sequence shown here is derived from an EMBL/GenBank/DDBJ whole genome shotgun (WGS) entry which is preliminary data.</text>
</comment>
<dbReference type="Proteomes" id="UP001162483">
    <property type="component" value="Unassembled WGS sequence"/>
</dbReference>
<name>A0ABN9GVN4_9NEOB</name>
<reference evidence="1" key="1">
    <citation type="submission" date="2023-05" db="EMBL/GenBank/DDBJ databases">
        <authorList>
            <person name="Stuckert A."/>
        </authorList>
    </citation>
    <scope>NUCLEOTIDE SEQUENCE</scope>
</reference>
<feature type="non-terminal residue" evidence="1">
    <location>
        <position position="1"/>
    </location>
</feature>
<keyword evidence="2" id="KW-1185">Reference proteome</keyword>
<organism evidence="1 2">
    <name type="scientific">Staurois parvus</name>
    <dbReference type="NCBI Taxonomy" id="386267"/>
    <lineage>
        <taxon>Eukaryota</taxon>
        <taxon>Metazoa</taxon>
        <taxon>Chordata</taxon>
        <taxon>Craniata</taxon>
        <taxon>Vertebrata</taxon>
        <taxon>Euteleostomi</taxon>
        <taxon>Amphibia</taxon>
        <taxon>Batrachia</taxon>
        <taxon>Anura</taxon>
        <taxon>Neobatrachia</taxon>
        <taxon>Ranoidea</taxon>
        <taxon>Ranidae</taxon>
        <taxon>Staurois</taxon>
    </lineage>
</organism>
<accession>A0ABN9GVN4</accession>
<evidence type="ECO:0000313" key="1">
    <source>
        <dbReference type="EMBL" id="CAI9613495.1"/>
    </source>
</evidence>